<name>A0A5B8VDX2_9BACT</name>
<dbReference type="InterPro" id="IPR058649">
    <property type="entry name" value="CzcB_C"/>
</dbReference>
<dbReference type="KEGG" id="pgin:FRZ67_21280"/>
<dbReference type="InterPro" id="IPR058792">
    <property type="entry name" value="Beta-barrel_RND_2"/>
</dbReference>
<evidence type="ECO:0000313" key="7">
    <source>
        <dbReference type="Proteomes" id="UP000321533"/>
    </source>
</evidence>
<keyword evidence="1" id="KW-0813">Transport</keyword>
<dbReference type="Pfam" id="PF25869">
    <property type="entry name" value="3HB_CusB"/>
    <property type="match status" value="1"/>
</dbReference>
<dbReference type="EMBL" id="CP042435">
    <property type="protein sequence ID" value="QEC69707.1"/>
    <property type="molecule type" value="Genomic_DNA"/>
</dbReference>
<gene>
    <name evidence="6" type="ORF">FRZ67_21280</name>
</gene>
<dbReference type="Pfam" id="PF25975">
    <property type="entry name" value="CzcB_C"/>
    <property type="match status" value="1"/>
</dbReference>
<dbReference type="Gene3D" id="2.40.50.100">
    <property type="match status" value="1"/>
</dbReference>
<sequence length="404" mass="45339">MPMKQLPRMLVTWRTANQLLNIKPVIMKNEICFIALITTLLIVASCTGKKSSDTKQQHSGHNADQPVKNDIDMVTITKRDEQYANITIDTVKVKTMAEYTTLLGTTSFDERKITVVTSRIRGRLDKLFVRNPQEMVSTGQPLYAIYSEELLSYENELLNALQQQAQFSNMKQVIDQLVEGARKKLLLWGLTAGQIGQLEKTGEASPLVTFYSPVSGTLVELTVGEGQYVEIGTPLFRMADLSQLWIEAQMYTSELRWLYEKPVIAVEFDAYPNEIFSAVPVFDNPSVEADQKISLVRFLITNRSHQLKPGMMAYVNIKRNEKKTIVIPKSSILVGNMITAWIKTGDGMYENRMIELGIQNKKEVEVISGLKEGELIVTNGAYLLNSALVLKKGAGMPGMEGMKM</sequence>
<feature type="domain" description="CusB-like three alpha-helical bundle" evidence="2">
    <location>
        <begin position="175"/>
        <end position="205"/>
    </location>
</feature>
<evidence type="ECO:0000256" key="1">
    <source>
        <dbReference type="ARBA" id="ARBA00022448"/>
    </source>
</evidence>
<accession>A0A5B8VDX2</accession>
<evidence type="ECO:0000259" key="2">
    <source>
        <dbReference type="Pfam" id="PF25869"/>
    </source>
</evidence>
<dbReference type="PANTHER" id="PTHR30097">
    <property type="entry name" value="CATION EFFLUX SYSTEM PROTEIN CUSB"/>
    <property type="match status" value="1"/>
</dbReference>
<dbReference type="PANTHER" id="PTHR30097:SF15">
    <property type="entry name" value="CATION EFFLUX SYSTEM PROTEIN CUSB"/>
    <property type="match status" value="1"/>
</dbReference>
<dbReference type="InterPro" id="IPR051909">
    <property type="entry name" value="MFP_Cation_Efflux"/>
</dbReference>
<dbReference type="Gene3D" id="2.40.420.20">
    <property type="match status" value="1"/>
</dbReference>
<dbReference type="Proteomes" id="UP000321533">
    <property type="component" value="Chromosome"/>
</dbReference>
<dbReference type="Pfam" id="PF25954">
    <property type="entry name" value="Beta-barrel_RND_2"/>
    <property type="match status" value="1"/>
</dbReference>
<keyword evidence="7" id="KW-1185">Reference proteome</keyword>
<evidence type="ECO:0000259" key="4">
    <source>
        <dbReference type="Pfam" id="PF25954"/>
    </source>
</evidence>
<evidence type="ECO:0000259" key="3">
    <source>
        <dbReference type="Pfam" id="PF25919"/>
    </source>
</evidence>
<dbReference type="GO" id="GO:0060003">
    <property type="term" value="P:copper ion export"/>
    <property type="evidence" value="ECO:0007669"/>
    <property type="project" value="TreeGrafter"/>
</dbReference>
<dbReference type="GO" id="GO:0030288">
    <property type="term" value="C:outer membrane-bounded periplasmic space"/>
    <property type="evidence" value="ECO:0007669"/>
    <property type="project" value="TreeGrafter"/>
</dbReference>
<evidence type="ECO:0000259" key="5">
    <source>
        <dbReference type="Pfam" id="PF25975"/>
    </source>
</evidence>
<dbReference type="SUPFAM" id="SSF111369">
    <property type="entry name" value="HlyD-like secretion proteins"/>
    <property type="match status" value="1"/>
</dbReference>
<evidence type="ECO:0000313" key="6">
    <source>
        <dbReference type="EMBL" id="QEC69707.1"/>
    </source>
</evidence>
<dbReference type="InterPro" id="IPR058791">
    <property type="entry name" value="3HB_CusB"/>
</dbReference>
<protein>
    <submittedName>
        <fullName evidence="6">HlyD family efflux transporter periplasmic adaptor subunit</fullName>
    </submittedName>
</protein>
<feature type="domain" description="CusB-like barrel-sandwich hybrid" evidence="3">
    <location>
        <begin position="114"/>
        <end position="238"/>
    </location>
</feature>
<feature type="domain" description="CusB-like beta-barrel" evidence="4">
    <location>
        <begin position="243"/>
        <end position="319"/>
    </location>
</feature>
<dbReference type="Pfam" id="PF25919">
    <property type="entry name" value="BSH_CusB"/>
    <property type="match status" value="1"/>
</dbReference>
<reference evidence="6 7" key="1">
    <citation type="journal article" date="2016" name="Int. J. Syst. Evol. Microbiol.">
        <title>Panacibacter ginsenosidivorans gen. nov., sp. nov., with ginsenoside converting activity isolated from soil of a ginseng field.</title>
        <authorList>
            <person name="Siddiqi M.Z."/>
            <person name="Muhammad Shafi S."/>
            <person name="Choi K.D."/>
            <person name="Im W.T."/>
        </authorList>
    </citation>
    <scope>NUCLEOTIDE SEQUENCE [LARGE SCALE GENOMIC DNA]</scope>
    <source>
        <strain evidence="6 7">Gsoil1550</strain>
    </source>
</reference>
<proteinExistence type="predicted"/>
<dbReference type="Gene3D" id="2.40.30.170">
    <property type="match status" value="1"/>
</dbReference>
<feature type="domain" description="CzcB-like C-terminal circularly permuted SH3-like" evidence="5">
    <location>
        <begin position="347"/>
        <end position="384"/>
    </location>
</feature>
<dbReference type="GO" id="GO:0046914">
    <property type="term" value="F:transition metal ion binding"/>
    <property type="evidence" value="ECO:0007669"/>
    <property type="project" value="TreeGrafter"/>
</dbReference>
<dbReference type="InterPro" id="IPR058790">
    <property type="entry name" value="BSH_CusB"/>
</dbReference>
<dbReference type="AlphaFoldDB" id="A0A5B8VDX2"/>
<dbReference type="GO" id="GO:0015679">
    <property type="term" value="P:plasma membrane copper ion transport"/>
    <property type="evidence" value="ECO:0007669"/>
    <property type="project" value="TreeGrafter"/>
</dbReference>
<organism evidence="6 7">
    <name type="scientific">Panacibacter ginsenosidivorans</name>
    <dbReference type="NCBI Taxonomy" id="1813871"/>
    <lineage>
        <taxon>Bacteria</taxon>
        <taxon>Pseudomonadati</taxon>
        <taxon>Bacteroidota</taxon>
        <taxon>Chitinophagia</taxon>
        <taxon>Chitinophagales</taxon>
        <taxon>Chitinophagaceae</taxon>
        <taxon>Panacibacter</taxon>
    </lineage>
</organism>